<reference evidence="1 2" key="1">
    <citation type="submission" date="2018-11" db="EMBL/GenBank/DDBJ databases">
        <authorList>
            <consortium name="Pathogen Informatics"/>
        </authorList>
    </citation>
    <scope>NUCLEOTIDE SEQUENCE [LARGE SCALE GENOMIC DNA]</scope>
</reference>
<evidence type="ECO:0000313" key="2">
    <source>
        <dbReference type="Proteomes" id="UP000050761"/>
    </source>
</evidence>
<evidence type="ECO:0000313" key="1">
    <source>
        <dbReference type="EMBL" id="VDO93124.1"/>
    </source>
</evidence>
<dbReference type="AlphaFoldDB" id="A0A3P8AA93"/>
<gene>
    <name evidence="1" type="ORF">HPBE_LOCUS12671</name>
</gene>
<proteinExistence type="predicted"/>
<accession>A0A3P8AA93</accession>
<organism evidence="1">
    <name type="scientific">Heligmosomoides polygyrus</name>
    <name type="common">Parasitic roundworm</name>
    <dbReference type="NCBI Taxonomy" id="6339"/>
    <lineage>
        <taxon>Eukaryota</taxon>
        <taxon>Metazoa</taxon>
        <taxon>Ecdysozoa</taxon>
        <taxon>Nematoda</taxon>
        <taxon>Chromadorea</taxon>
        <taxon>Rhabditida</taxon>
        <taxon>Rhabditina</taxon>
        <taxon>Rhabditomorpha</taxon>
        <taxon>Strongyloidea</taxon>
        <taxon>Heligmosomidae</taxon>
        <taxon>Heligmosomoides</taxon>
    </lineage>
</organism>
<keyword evidence="2" id="KW-1185">Reference proteome</keyword>
<dbReference type="WBParaSite" id="HPBE_0001267001-mRNA-1">
    <property type="protein sequence ID" value="HPBE_0001267001-mRNA-1"/>
    <property type="gene ID" value="HPBE_0001267001"/>
</dbReference>
<evidence type="ECO:0000313" key="3">
    <source>
        <dbReference type="WBParaSite" id="HPBE_0001267001-mRNA-1"/>
    </source>
</evidence>
<dbReference type="OrthoDB" id="5861374at2759"/>
<dbReference type="EMBL" id="UZAH01027590">
    <property type="protein sequence ID" value="VDO93124.1"/>
    <property type="molecule type" value="Genomic_DNA"/>
</dbReference>
<sequence length="85" mass="9723">MERQFNARYGAKPKIFDRGRTVYVSDYKDGKHKWISGSILDRVGKVFYKNLVILLKLKGQAHFVSQKAVNKQSGTLQFFSDSALP</sequence>
<protein>
    <submittedName>
        <fullName evidence="3">DDE_Tnp_1_7 domain-containing protein</fullName>
    </submittedName>
</protein>
<name>A0A3P8AA93_HELPZ</name>
<reference evidence="3" key="2">
    <citation type="submission" date="2019-09" db="UniProtKB">
        <authorList>
            <consortium name="WormBaseParasite"/>
        </authorList>
    </citation>
    <scope>IDENTIFICATION</scope>
</reference>
<dbReference type="Proteomes" id="UP000050761">
    <property type="component" value="Unassembled WGS sequence"/>
</dbReference>